<dbReference type="PROSITE" id="PS00518">
    <property type="entry name" value="ZF_RING_1"/>
    <property type="match status" value="1"/>
</dbReference>
<feature type="region of interest" description="Disordered" evidence="9">
    <location>
        <begin position="150"/>
        <end position="246"/>
    </location>
</feature>
<dbReference type="SUPFAM" id="SSF57850">
    <property type="entry name" value="RING/U-box"/>
    <property type="match status" value="2"/>
</dbReference>
<dbReference type="InterPro" id="IPR017907">
    <property type="entry name" value="Znf_RING_CS"/>
</dbReference>
<evidence type="ECO:0000256" key="2">
    <source>
        <dbReference type="ARBA" id="ARBA00022443"/>
    </source>
</evidence>
<feature type="compositionally biased region" description="Low complexity" evidence="9">
    <location>
        <begin position="226"/>
        <end position="235"/>
    </location>
</feature>
<dbReference type="InterPro" id="IPR052256">
    <property type="entry name" value="E3_ubiquitin-ligase_CHFR"/>
</dbReference>
<dbReference type="EMBL" id="CAUH01003807">
    <property type="protein sequence ID" value="CCU77524.1"/>
    <property type="molecule type" value="Genomic_DNA"/>
</dbReference>
<feature type="compositionally biased region" description="Polar residues" evidence="9">
    <location>
        <begin position="492"/>
        <end position="503"/>
    </location>
</feature>
<dbReference type="InterPro" id="IPR013083">
    <property type="entry name" value="Znf_RING/FYVE/PHD"/>
</dbReference>
<feature type="region of interest" description="Disordered" evidence="9">
    <location>
        <begin position="291"/>
        <end position="363"/>
    </location>
</feature>
<dbReference type="FunFam" id="3.30.60.90:FF:000039">
    <property type="entry name" value="Uncharacterized protein"/>
    <property type="match status" value="1"/>
</dbReference>
<accession>N1JD67</accession>
<sequence length="962" mass="108789">MEGKIRGLDLERELTCSICTEVLYAPRTLLDCLHTFCGSCLKEWFAWQLSSWRSTSSTILPDSTPYTCPSCRAPVRDTKHNSSVTTLLEMFLAANPGKCRSPEELVELQKYYSVGDHVLPKETERKRKTLRERQIEEADRRMVDEVRQLSLREVGMQAPQTRRDHERYQNQRLPETTSRRNQDDPGSRERNSERHSRHSSSHSNTTSHQSRRSNEERSYRHEDSNHTNNNQHNNQLRSSLLSPSDVDSKKIEEEILRQIREEGLLDGIDLENIDVRQEDLISERIAEAFRRRQNERARKEPTTSHLTASSRDRNISLPESPDKSGHDQFQSATKTQHNRPKTSNNTNVGSHARHSRPPPSMSVAQAAHLEVHSSDEYGQKYCHAGRSNKKNGELSPTSMRPSRPITKSAYDLRARSNISLSQDPWPATSKSSQSSIDLTTPGHTSFAATDLRPRPMRRRCNSGSQSTDALQRDGFSNCKEQRCQEPPISGSLPPSKSSVNGTSEEMNLVPAPLSLRKILPDNLNTQSYVQSRPSSSSSSTSRNRSPLFKEPLINCARCSKPRIEYEWHYNCGTCLGGYYNVCLSCYRLGHGCLYWLGVGSAAWKRWKYLQQSGDARIEKPHIMTPCRYLPPKLSTSGIADTRSTLTTEDPKSRLQSGTFCTSCFAWTNDCYWRCYTCNDGDWGFCNSCVNQGQCCTHPIVPMSYEPRSRQRLSTNNNQKPPSALILSGPGVTDLGPFKPLSFSTKCDICRYPIQPSQTRYHCFSCSSTFSDSTPGDYDICTNCYPKLIWTRRISIENGPSGWRRCLQGHRMVVVGFEDKFGGQARTLVEDMVGGRCLRQKSYNSIELKDQELQLWSWGDGVHVSGDDAHKKITTTDVSKTPPASVLAQAQDISFPPNGGTGMRVVAKWGWYPVKGVDDELLFPRGAEIRECKDVNGDWFYGSYMGRQGLFPSNYVRVIDGTS</sequence>
<feature type="compositionally biased region" description="Basic and acidic residues" evidence="9">
    <location>
        <begin position="177"/>
        <end position="194"/>
    </location>
</feature>
<evidence type="ECO:0000256" key="5">
    <source>
        <dbReference type="ARBA" id="ARBA00022833"/>
    </source>
</evidence>
<feature type="compositionally biased region" description="Basic and acidic residues" evidence="9">
    <location>
        <begin position="212"/>
        <end position="225"/>
    </location>
</feature>
<dbReference type="PANTHER" id="PTHR16079:SF4">
    <property type="entry name" value="E3 UBIQUITIN-PROTEIN LIGASE CHFR"/>
    <property type="match status" value="1"/>
</dbReference>
<dbReference type="OrthoDB" id="1305878at2759"/>
<dbReference type="PROSITE" id="PS50089">
    <property type="entry name" value="ZF_RING_2"/>
    <property type="match status" value="1"/>
</dbReference>
<dbReference type="PROSITE" id="PS50002">
    <property type="entry name" value="SH3"/>
    <property type="match status" value="1"/>
</dbReference>
<keyword evidence="13" id="KW-1185">Reference proteome</keyword>
<feature type="compositionally biased region" description="Polar residues" evidence="9">
    <location>
        <begin position="420"/>
        <end position="447"/>
    </location>
</feature>
<evidence type="ECO:0000256" key="4">
    <source>
        <dbReference type="ARBA" id="ARBA00022771"/>
    </source>
</evidence>
<dbReference type="InterPro" id="IPR027370">
    <property type="entry name" value="Znf-RING_euk"/>
</dbReference>
<feature type="compositionally biased region" description="Polar residues" evidence="9">
    <location>
        <begin position="327"/>
        <end position="349"/>
    </location>
</feature>
<evidence type="ECO:0000256" key="9">
    <source>
        <dbReference type="SAM" id="MobiDB-lite"/>
    </source>
</evidence>
<dbReference type="STRING" id="546991.N1JD67"/>
<dbReference type="HOGENOM" id="CLU_005224_1_0_1"/>
<comment type="similarity">
    <text evidence="1">Belongs to the SH3RF family.</text>
</comment>
<feature type="compositionally biased region" description="Basic and acidic residues" evidence="9">
    <location>
        <begin position="291"/>
        <end position="302"/>
    </location>
</feature>
<dbReference type="PANTHER" id="PTHR16079">
    <property type="entry name" value="UBIQUITIN LIGASE PROTEIN CHFR"/>
    <property type="match status" value="1"/>
</dbReference>
<name>N1JD67_BLUG1</name>
<dbReference type="Gene3D" id="3.30.40.10">
    <property type="entry name" value="Zinc/RING finger domain, C3HC4 (zinc finger)"/>
    <property type="match status" value="1"/>
</dbReference>
<comment type="caution">
    <text evidence="12">The sequence shown here is derived from an EMBL/GenBank/DDBJ whole genome shotgun (WGS) entry which is preliminary data.</text>
</comment>
<keyword evidence="4 7" id="KW-0863">Zinc-finger</keyword>
<dbReference type="AlphaFoldDB" id="N1JD67"/>
<dbReference type="Proteomes" id="UP000015441">
    <property type="component" value="Unassembled WGS sequence"/>
</dbReference>
<proteinExistence type="inferred from homology"/>
<protein>
    <submittedName>
        <fullName evidence="12">RING finger domain-containing protein</fullName>
    </submittedName>
</protein>
<dbReference type="InterPro" id="IPR001841">
    <property type="entry name" value="Znf_RING"/>
</dbReference>
<evidence type="ECO:0000256" key="8">
    <source>
        <dbReference type="PROSITE-ProRule" id="PRU00192"/>
    </source>
</evidence>
<dbReference type="InterPro" id="IPR036028">
    <property type="entry name" value="SH3-like_dom_sf"/>
</dbReference>
<dbReference type="eggNOG" id="KOG0802">
    <property type="taxonomic scope" value="Eukaryota"/>
</dbReference>
<evidence type="ECO:0000259" key="11">
    <source>
        <dbReference type="PROSITE" id="PS50089"/>
    </source>
</evidence>
<feature type="domain" description="SH3" evidence="10">
    <location>
        <begin position="899"/>
        <end position="960"/>
    </location>
</feature>
<dbReference type="GO" id="GO:0004842">
    <property type="term" value="F:ubiquitin-protein transferase activity"/>
    <property type="evidence" value="ECO:0007669"/>
    <property type="project" value="TreeGrafter"/>
</dbReference>
<keyword evidence="2 8" id="KW-0728">SH3 domain</keyword>
<feature type="region of interest" description="Disordered" evidence="9">
    <location>
        <begin position="381"/>
        <end position="405"/>
    </location>
</feature>
<dbReference type="SUPFAM" id="SSF50044">
    <property type="entry name" value="SH3-domain"/>
    <property type="match status" value="1"/>
</dbReference>
<feature type="region of interest" description="Disordered" evidence="9">
    <location>
        <begin position="420"/>
        <end position="503"/>
    </location>
</feature>
<evidence type="ECO:0000313" key="13">
    <source>
        <dbReference type="Proteomes" id="UP000015441"/>
    </source>
</evidence>
<keyword evidence="6" id="KW-0832">Ubl conjugation</keyword>
<feature type="domain" description="RING-type" evidence="11">
    <location>
        <begin position="16"/>
        <end position="72"/>
    </location>
</feature>
<dbReference type="InParanoid" id="N1JD67"/>
<evidence type="ECO:0000256" key="1">
    <source>
        <dbReference type="ARBA" id="ARBA00008649"/>
    </source>
</evidence>
<dbReference type="GO" id="GO:0016567">
    <property type="term" value="P:protein ubiquitination"/>
    <property type="evidence" value="ECO:0007669"/>
    <property type="project" value="TreeGrafter"/>
</dbReference>
<dbReference type="SMART" id="SM00184">
    <property type="entry name" value="RING"/>
    <property type="match status" value="1"/>
</dbReference>
<organism evidence="12 13">
    <name type="scientific">Blumeria graminis f. sp. hordei (strain DH14)</name>
    <name type="common">Barley powdery mildew</name>
    <name type="synonym">Oidium monilioides f. sp. hordei</name>
    <dbReference type="NCBI Taxonomy" id="546991"/>
    <lineage>
        <taxon>Eukaryota</taxon>
        <taxon>Fungi</taxon>
        <taxon>Dikarya</taxon>
        <taxon>Ascomycota</taxon>
        <taxon>Pezizomycotina</taxon>
        <taxon>Leotiomycetes</taxon>
        <taxon>Erysiphales</taxon>
        <taxon>Erysiphaceae</taxon>
        <taxon>Blumeria</taxon>
        <taxon>Blumeria hordei</taxon>
    </lineage>
</organism>
<dbReference type="SMART" id="SM00326">
    <property type="entry name" value="SH3"/>
    <property type="match status" value="1"/>
</dbReference>
<evidence type="ECO:0000259" key="10">
    <source>
        <dbReference type="PROSITE" id="PS50002"/>
    </source>
</evidence>
<evidence type="ECO:0000313" key="12">
    <source>
        <dbReference type="EMBL" id="CCU77524.1"/>
    </source>
</evidence>
<dbReference type="GO" id="GO:0008270">
    <property type="term" value="F:zinc ion binding"/>
    <property type="evidence" value="ECO:0007669"/>
    <property type="project" value="UniProtKB-KW"/>
</dbReference>
<keyword evidence="5" id="KW-0862">Zinc</keyword>
<evidence type="ECO:0000256" key="6">
    <source>
        <dbReference type="ARBA" id="ARBA00022843"/>
    </source>
</evidence>
<evidence type="ECO:0000256" key="7">
    <source>
        <dbReference type="PROSITE-ProRule" id="PRU00175"/>
    </source>
</evidence>
<evidence type="ECO:0000256" key="3">
    <source>
        <dbReference type="ARBA" id="ARBA00022723"/>
    </source>
</evidence>
<dbReference type="GO" id="GO:0006511">
    <property type="term" value="P:ubiquitin-dependent protein catabolic process"/>
    <property type="evidence" value="ECO:0007669"/>
    <property type="project" value="TreeGrafter"/>
</dbReference>
<dbReference type="GO" id="GO:0005634">
    <property type="term" value="C:nucleus"/>
    <property type="evidence" value="ECO:0007669"/>
    <property type="project" value="TreeGrafter"/>
</dbReference>
<dbReference type="InterPro" id="IPR001452">
    <property type="entry name" value="SH3_domain"/>
</dbReference>
<dbReference type="Pfam" id="PF13445">
    <property type="entry name" value="zf-RING_UBOX"/>
    <property type="match status" value="1"/>
</dbReference>
<feature type="compositionally biased region" description="Basic and acidic residues" evidence="9">
    <location>
        <begin position="310"/>
        <end position="326"/>
    </location>
</feature>
<gene>
    <name evidence="12" type="ORF">BGHDH14_bgh06081</name>
</gene>
<dbReference type="Gene3D" id="2.30.30.40">
    <property type="entry name" value="SH3 Domains"/>
    <property type="match status" value="1"/>
</dbReference>
<reference evidence="12 13" key="1">
    <citation type="journal article" date="2010" name="Science">
        <title>Genome expansion and gene loss in powdery mildew fungi reveal tradeoffs in extreme parasitism.</title>
        <authorList>
            <person name="Spanu P.D."/>
            <person name="Abbott J.C."/>
            <person name="Amselem J."/>
            <person name="Burgis T.A."/>
            <person name="Soanes D.M."/>
            <person name="Stueber K."/>
            <person name="Ver Loren van Themaat E."/>
            <person name="Brown J.K.M."/>
            <person name="Butcher S.A."/>
            <person name="Gurr S.J."/>
            <person name="Lebrun M.-H."/>
            <person name="Ridout C.J."/>
            <person name="Schulze-Lefert P."/>
            <person name="Talbot N.J."/>
            <person name="Ahmadinejad N."/>
            <person name="Ametz C."/>
            <person name="Barton G.R."/>
            <person name="Benjdia M."/>
            <person name="Bidzinski P."/>
            <person name="Bindschedler L.V."/>
            <person name="Both M."/>
            <person name="Brewer M.T."/>
            <person name="Cadle-Davidson L."/>
            <person name="Cadle-Davidson M.M."/>
            <person name="Collemare J."/>
            <person name="Cramer R."/>
            <person name="Frenkel O."/>
            <person name="Godfrey D."/>
            <person name="Harriman J."/>
            <person name="Hoede C."/>
            <person name="King B.C."/>
            <person name="Klages S."/>
            <person name="Kleemann J."/>
            <person name="Knoll D."/>
            <person name="Koti P.S."/>
            <person name="Kreplak J."/>
            <person name="Lopez-Ruiz F.J."/>
            <person name="Lu X."/>
            <person name="Maekawa T."/>
            <person name="Mahanil S."/>
            <person name="Micali C."/>
            <person name="Milgroom M.G."/>
            <person name="Montana G."/>
            <person name="Noir S."/>
            <person name="O'Connell R.J."/>
            <person name="Oberhaensli S."/>
            <person name="Parlange F."/>
            <person name="Pedersen C."/>
            <person name="Quesneville H."/>
            <person name="Reinhardt R."/>
            <person name="Rott M."/>
            <person name="Sacristan S."/>
            <person name="Schmidt S.M."/>
            <person name="Schoen M."/>
            <person name="Skamnioti P."/>
            <person name="Sommer H."/>
            <person name="Stephens A."/>
            <person name="Takahara H."/>
            <person name="Thordal-Christensen H."/>
            <person name="Vigouroux M."/>
            <person name="Wessling R."/>
            <person name="Wicker T."/>
            <person name="Panstruga R."/>
        </authorList>
    </citation>
    <scope>NUCLEOTIDE SEQUENCE [LARGE SCALE GENOMIC DNA]</scope>
    <source>
        <strain evidence="12">DH14</strain>
    </source>
</reference>
<keyword evidence="3" id="KW-0479">Metal-binding</keyword>